<dbReference type="SUPFAM" id="SSF81665">
    <property type="entry name" value="Calcium ATPase, transmembrane domain M"/>
    <property type="match status" value="1"/>
</dbReference>
<dbReference type="CDD" id="cd00371">
    <property type="entry name" value="HMA"/>
    <property type="match status" value="1"/>
</dbReference>
<keyword evidence="13" id="KW-0406">Ion transport</keyword>
<evidence type="ECO:0000256" key="6">
    <source>
        <dbReference type="ARBA" id="ARBA00022692"/>
    </source>
</evidence>
<dbReference type="NCBIfam" id="TIGR01525">
    <property type="entry name" value="ATPase-IB_hvy"/>
    <property type="match status" value="1"/>
</dbReference>
<evidence type="ECO:0000256" key="7">
    <source>
        <dbReference type="ARBA" id="ARBA00022723"/>
    </source>
</evidence>
<dbReference type="InterPro" id="IPR036163">
    <property type="entry name" value="HMA_dom_sf"/>
</dbReference>
<dbReference type="SUPFAM" id="SSF81653">
    <property type="entry name" value="Calcium ATPase, transduction domain A"/>
    <property type="match status" value="1"/>
</dbReference>
<feature type="transmembrane region" description="Helical" evidence="15">
    <location>
        <begin position="167"/>
        <end position="190"/>
    </location>
</feature>
<dbReference type="PANTHER" id="PTHR43520:SF5">
    <property type="entry name" value="CATION-TRANSPORTING P-TYPE ATPASE-RELATED"/>
    <property type="match status" value="1"/>
</dbReference>
<dbReference type="SUPFAM" id="SSF55008">
    <property type="entry name" value="HMA, heavy metal-associated domain"/>
    <property type="match status" value="1"/>
</dbReference>
<dbReference type="Gene3D" id="3.40.1110.10">
    <property type="entry name" value="Calcium-transporting ATPase, cytoplasmic domain N"/>
    <property type="match status" value="1"/>
</dbReference>
<keyword evidence="4 15" id="KW-1003">Cell membrane</keyword>
<dbReference type="NCBIfam" id="TIGR01511">
    <property type="entry name" value="ATPase-IB1_Cu"/>
    <property type="match status" value="1"/>
</dbReference>
<evidence type="ECO:0000256" key="4">
    <source>
        <dbReference type="ARBA" id="ARBA00022475"/>
    </source>
</evidence>
<feature type="transmembrane region" description="Helical" evidence="15">
    <location>
        <begin position="235"/>
        <end position="252"/>
    </location>
</feature>
<keyword evidence="18" id="KW-1185">Reference proteome</keyword>
<evidence type="ECO:0000256" key="1">
    <source>
        <dbReference type="ARBA" id="ARBA00004651"/>
    </source>
</evidence>
<feature type="transmembrane region" description="Helical" evidence="15">
    <location>
        <begin position="743"/>
        <end position="760"/>
    </location>
</feature>
<keyword evidence="11" id="KW-1278">Translocase</keyword>
<dbReference type="Proteomes" id="UP000245048">
    <property type="component" value="Unassembled WGS sequence"/>
</dbReference>
<evidence type="ECO:0000256" key="14">
    <source>
        <dbReference type="ARBA" id="ARBA00023136"/>
    </source>
</evidence>
<dbReference type="PANTHER" id="PTHR43520">
    <property type="entry name" value="ATP7, ISOFORM B"/>
    <property type="match status" value="1"/>
</dbReference>
<dbReference type="GO" id="GO:0005507">
    <property type="term" value="F:copper ion binding"/>
    <property type="evidence" value="ECO:0007669"/>
    <property type="project" value="TreeGrafter"/>
</dbReference>
<comment type="caution">
    <text evidence="17">The sequence shown here is derived from an EMBL/GenBank/DDBJ whole genome shotgun (WGS) entry which is preliminary data.</text>
</comment>
<keyword evidence="10" id="KW-0460">Magnesium</keyword>
<dbReference type="Gene3D" id="3.30.70.100">
    <property type="match status" value="1"/>
</dbReference>
<dbReference type="InterPro" id="IPR036412">
    <property type="entry name" value="HAD-like_sf"/>
</dbReference>
<evidence type="ECO:0000256" key="9">
    <source>
        <dbReference type="ARBA" id="ARBA00022840"/>
    </source>
</evidence>
<dbReference type="InterPro" id="IPR017969">
    <property type="entry name" value="Heavy-metal-associated_CS"/>
</dbReference>
<evidence type="ECO:0000256" key="15">
    <source>
        <dbReference type="RuleBase" id="RU362081"/>
    </source>
</evidence>
<dbReference type="PRINTS" id="PR00119">
    <property type="entry name" value="CATATPASE"/>
</dbReference>
<dbReference type="GO" id="GO:0016887">
    <property type="term" value="F:ATP hydrolysis activity"/>
    <property type="evidence" value="ECO:0007669"/>
    <property type="project" value="InterPro"/>
</dbReference>
<dbReference type="InterPro" id="IPR008250">
    <property type="entry name" value="ATPase_P-typ_transduc_dom_A_sf"/>
</dbReference>
<evidence type="ECO:0000256" key="2">
    <source>
        <dbReference type="ARBA" id="ARBA00006024"/>
    </source>
</evidence>
<dbReference type="SUPFAM" id="SSF56784">
    <property type="entry name" value="HAD-like"/>
    <property type="match status" value="1"/>
</dbReference>
<organism evidence="17 18">
    <name type="scientific">Teichococcus aestuarii</name>
    <dbReference type="NCBI Taxonomy" id="568898"/>
    <lineage>
        <taxon>Bacteria</taxon>
        <taxon>Pseudomonadati</taxon>
        <taxon>Pseudomonadota</taxon>
        <taxon>Alphaproteobacteria</taxon>
        <taxon>Acetobacterales</taxon>
        <taxon>Roseomonadaceae</taxon>
        <taxon>Roseomonas</taxon>
    </lineage>
</organism>
<dbReference type="Gene3D" id="1.20.1110.10">
    <property type="entry name" value="Calcium-transporting ATPase, transmembrane domain"/>
    <property type="match status" value="1"/>
</dbReference>
<name>A0A2U1V5G3_9PROT</name>
<dbReference type="InterPro" id="IPR006121">
    <property type="entry name" value="HMA_dom"/>
</dbReference>
<dbReference type="NCBIfam" id="TIGR01494">
    <property type="entry name" value="ATPase_P-type"/>
    <property type="match status" value="2"/>
</dbReference>
<evidence type="ECO:0000256" key="12">
    <source>
        <dbReference type="ARBA" id="ARBA00022989"/>
    </source>
</evidence>
<evidence type="ECO:0000256" key="3">
    <source>
        <dbReference type="ARBA" id="ARBA00022448"/>
    </source>
</evidence>
<feature type="transmembrane region" description="Helical" evidence="15">
    <location>
        <begin position="766"/>
        <end position="783"/>
    </location>
</feature>
<dbReference type="InterPro" id="IPR018303">
    <property type="entry name" value="ATPase_P-typ_P_site"/>
</dbReference>
<dbReference type="PROSITE" id="PS50846">
    <property type="entry name" value="HMA_2"/>
    <property type="match status" value="1"/>
</dbReference>
<dbReference type="InterPro" id="IPR001757">
    <property type="entry name" value="P_typ_ATPase"/>
</dbReference>
<comment type="similarity">
    <text evidence="2 15">Belongs to the cation transport ATPase (P-type) (TC 3.A.3) family. Type IB subfamily.</text>
</comment>
<feature type="transmembrane region" description="Helical" evidence="15">
    <location>
        <begin position="419"/>
        <end position="438"/>
    </location>
</feature>
<evidence type="ECO:0000256" key="11">
    <source>
        <dbReference type="ARBA" id="ARBA00022967"/>
    </source>
</evidence>
<keyword evidence="8 15" id="KW-0547">Nucleotide-binding</keyword>
<dbReference type="OrthoDB" id="9760802at2"/>
<dbReference type="Gene3D" id="2.70.150.10">
    <property type="entry name" value="Calcium-transporting ATPase, cytoplasmic transduction domain A"/>
    <property type="match status" value="1"/>
</dbReference>
<accession>A0A2U1V5G3</accession>
<dbReference type="EMBL" id="PDOA01000004">
    <property type="protein sequence ID" value="PWC29123.1"/>
    <property type="molecule type" value="Genomic_DNA"/>
</dbReference>
<dbReference type="InterPro" id="IPR027256">
    <property type="entry name" value="P-typ_ATPase_IB"/>
</dbReference>
<dbReference type="Pfam" id="PF00702">
    <property type="entry name" value="Hydrolase"/>
    <property type="match status" value="1"/>
</dbReference>
<evidence type="ECO:0000256" key="13">
    <source>
        <dbReference type="ARBA" id="ARBA00023065"/>
    </source>
</evidence>
<dbReference type="PROSITE" id="PS01047">
    <property type="entry name" value="HMA_1"/>
    <property type="match status" value="1"/>
</dbReference>
<dbReference type="Pfam" id="PF00122">
    <property type="entry name" value="E1-E2_ATPase"/>
    <property type="match status" value="1"/>
</dbReference>
<protein>
    <submittedName>
        <fullName evidence="17">Copper-translocating P-type ATPase</fullName>
    </submittedName>
</protein>
<dbReference type="GO" id="GO:0055070">
    <property type="term" value="P:copper ion homeostasis"/>
    <property type="evidence" value="ECO:0007669"/>
    <property type="project" value="TreeGrafter"/>
</dbReference>
<keyword evidence="12 15" id="KW-1133">Transmembrane helix</keyword>
<dbReference type="RefSeq" id="WP_109516459.1">
    <property type="nucleotide sequence ID" value="NZ_PDOA01000004.1"/>
</dbReference>
<keyword evidence="3" id="KW-0813">Transport</keyword>
<dbReference type="GO" id="GO:0005524">
    <property type="term" value="F:ATP binding"/>
    <property type="evidence" value="ECO:0007669"/>
    <property type="project" value="UniProtKB-UniRule"/>
</dbReference>
<proteinExistence type="inferred from homology"/>
<dbReference type="AlphaFoldDB" id="A0A2U1V5G3"/>
<evidence type="ECO:0000313" key="18">
    <source>
        <dbReference type="Proteomes" id="UP000245048"/>
    </source>
</evidence>
<evidence type="ECO:0000256" key="10">
    <source>
        <dbReference type="ARBA" id="ARBA00022842"/>
    </source>
</evidence>
<dbReference type="GO" id="GO:0043682">
    <property type="term" value="F:P-type divalent copper transporter activity"/>
    <property type="evidence" value="ECO:0007669"/>
    <property type="project" value="TreeGrafter"/>
</dbReference>
<dbReference type="Gene3D" id="3.40.50.1000">
    <property type="entry name" value="HAD superfamily/HAD-like"/>
    <property type="match status" value="1"/>
</dbReference>
<dbReference type="InterPro" id="IPR023298">
    <property type="entry name" value="ATPase_P-typ_TM_dom_sf"/>
</dbReference>
<reference evidence="18" key="1">
    <citation type="submission" date="2017-10" db="EMBL/GenBank/DDBJ databases">
        <authorList>
            <person name="Toshchakov S.V."/>
            <person name="Goeva M.A."/>
        </authorList>
    </citation>
    <scope>NUCLEOTIDE SEQUENCE [LARGE SCALE GENOMIC DNA]</scope>
    <source>
        <strain evidence="18">JR1/69-1-13</strain>
    </source>
</reference>
<dbReference type="InterPro" id="IPR023299">
    <property type="entry name" value="ATPase_P-typ_cyto_dom_N"/>
</dbReference>
<comment type="subcellular location">
    <subcellularLocation>
        <location evidence="1">Cell membrane</location>
        <topology evidence="1">Multi-pass membrane protein</topology>
    </subcellularLocation>
</comment>
<feature type="transmembrane region" description="Helical" evidence="15">
    <location>
        <begin position="202"/>
        <end position="223"/>
    </location>
</feature>
<evidence type="ECO:0000313" key="17">
    <source>
        <dbReference type="EMBL" id="PWC29123.1"/>
    </source>
</evidence>
<keyword evidence="6 15" id="KW-0812">Transmembrane</keyword>
<feature type="transmembrane region" description="Helical" evidence="15">
    <location>
        <begin position="450"/>
        <end position="473"/>
    </location>
</feature>
<gene>
    <name evidence="17" type="ORF">CR165_07970</name>
</gene>
<dbReference type="InterPro" id="IPR059000">
    <property type="entry name" value="ATPase_P-type_domA"/>
</dbReference>
<evidence type="ECO:0000256" key="8">
    <source>
        <dbReference type="ARBA" id="ARBA00022741"/>
    </source>
</evidence>
<evidence type="ECO:0000256" key="5">
    <source>
        <dbReference type="ARBA" id="ARBA00022553"/>
    </source>
</evidence>
<evidence type="ECO:0000259" key="16">
    <source>
        <dbReference type="PROSITE" id="PS50846"/>
    </source>
</evidence>
<feature type="transmembrane region" description="Helical" evidence="15">
    <location>
        <begin position="264"/>
        <end position="281"/>
    </location>
</feature>
<dbReference type="GO" id="GO:0005886">
    <property type="term" value="C:plasma membrane"/>
    <property type="evidence" value="ECO:0007669"/>
    <property type="project" value="UniProtKB-SubCell"/>
</dbReference>
<keyword evidence="7 15" id="KW-0479">Metal-binding</keyword>
<keyword evidence="5" id="KW-0597">Phosphoprotein</keyword>
<dbReference type="PROSITE" id="PS00154">
    <property type="entry name" value="ATPASE_E1_E2"/>
    <property type="match status" value="1"/>
</dbReference>
<feature type="domain" description="HMA" evidence="16">
    <location>
        <begin position="84"/>
        <end position="150"/>
    </location>
</feature>
<keyword evidence="9 15" id="KW-0067">ATP-binding</keyword>
<keyword evidence="14 15" id="KW-0472">Membrane</keyword>
<sequence>MTALLAEAAPRGAAACAHCGAPLPEGAARFCCAGCAGAHALVSGLGLDAFYRRQETAAGTLRPAEAPPETDFAALALPGRGGTHTLELVVSGLTCGACVWLLEQALAQEPDVLRARASLSARRLTLEWRGGAARANALVALIARLGFRAAPWSPACLRATEDAEGRALLRALGIAAFGMMNVMLVSVAVWAGTDMGEATRHLMHWLAALIGLPVVLVAGMPFYRSAWRSVRAGRPNMDLAVSLGILATTAMSLSETLRNGDYTWFDGATALLALLLAGRVLDRAARRRARQAVAELLALQEGTVQRLCSSGVAESCPAAAIRAGDRILLARGERLRLDGVVDSPEALVDTAATSGESLPRLLRRDEALAAGAVNLGDPFVLRVTAALADGSLAAMARLLERAEQARGRFVSIADKAARFYVPAAHAVALATFLGWWLWVGVSWQAALVPAVAALIITCPCGLAIAVPAVQVAASGALFRRGVLVASATALERLAGAGHVVLDKTGTLTEGRPVLLEEPGRPPSALREAAALARASRHPLARALVAACPDAPAAPEGVVEVPGQGLRLAGAQGGGPEGETRLGSAPFIGLPQEDEGLTLWLARPGLSPVPFRFADRLREDAAPAVAALRELGLEAELLSGDAPPAVEAAAHAAGIGPWQARATPEGKAERIAALSVAGHRPLMVGDGINDAAALALAHVSATPQGATDLAQGAADLVLRGEGLGALPYAIRVARRAQRLARQNIAFSLIYNMVAVPCAVLGYATPLIAALVMASSSIIVILNALRAGKVKA</sequence>
<dbReference type="InterPro" id="IPR023214">
    <property type="entry name" value="HAD_sf"/>
</dbReference>